<dbReference type="RefSeq" id="WP_126148826.1">
    <property type="nucleotide sequence ID" value="NZ_JBHTMH010000001.1"/>
</dbReference>
<dbReference type="EMBL" id="UZWD01000004">
    <property type="protein sequence ID" value="VDS03233.1"/>
    <property type="molecule type" value="Genomic_DNA"/>
</dbReference>
<gene>
    <name evidence="1" type="ORF">DEVEQU_00354</name>
</gene>
<evidence type="ECO:0000313" key="1">
    <source>
        <dbReference type="EMBL" id="VDS03233.1"/>
    </source>
</evidence>
<dbReference type="InterPro" id="IPR036271">
    <property type="entry name" value="Tet_transcr_reg_TetR-rel_C_sf"/>
</dbReference>
<accession>A0A3S4D337</accession>
<reference evidence="1 2" key="1">
    <citation type="submission" date="2018-12" db="EMBL/GenBank/DDBJ databases">
        <authorList>
            <person name="Criscuolo A."/>
        </authorList>
    </citation>
    <scope>NUCLEOTIDE SEQUENCE [LARGE SCALE GENOMIC DNA]</scope>
    <source>
        <strain evidence="1">ACIP1116281</strain>
    </source>
</reference>
<organism evidence="1 2">
    <name type="scientific">Devosia equisanguinis</name>
    <dbReference type="NCBI Taxonomy" id="2490941"/>
    <lineage>
        <taxon>Bacteria</taxon>
        <taxon>Pseudomonadati</taxon>
        <taxon>Pseudomonadota</taxon>
        <taxon>Alphaproteobacteria</taxon>
        <taxon>Hyphomicrobiales</taxon>
        <taxon>Devosiaceae</taxon>
        <taxon>Devosia</taxon>
    </lineage>
</organism>
<dbReference type="SUPFAM" id="SSF48498">
    <property type="entry name" value="Tetracyclin repressor-like, C-terminal domain"/>
    <property type="match status" value="1"/>
</dbReference>
<evidence type="ECO:0000313" key="2">
    <source>
        <dbReference type="Proteomes" id="UP000268844"/>
    </source>
</evidence>
<name>A0A3S4D337_9HYPH</name>
<dbReference type="AlphaFoldDB" id="A0A3S4D337"/>
<keyword evidence="2" id="KW-1185">Reference proteome</keyword>
<dbReference type="Proteomes" id="UP000268844">
    <property type="component" value="Unassembled WGS sequence"/>
</dbReference>
<protein>
    <submittedName>
        <fullName evidence="1">Uncharacterized protein</fullName>
    </submittedName>
</protein>
<sequence>MLASTYRGRLDERFSKPQTIHDRIEDLLAFIWGEIERAPGEQLVLQEMTLYVLRVPQAAHLAAEKEREIRQLYAECLSRSSDVSEADASRITELSNFIYACFVGILNQWLATRDTPLLLTTTRQLVDAARGMWTEG</sequence>
<proteinExistence type="predicted"/>
<dbReference type="Gene3D" id="1.10.357.10">
    <property type="entry name" value="Tetracycline Repressor, domain 2"/>
    <property type="match status" value="1"/>
</dbReference>
<dbReference type="OrthoDB" id="9787680at2"/>